<reference evidence="2 3" key="1">
    <citation type="journal article" date="2020" name="Microorganisms">
        <title>Osmotic Adaptation and Compatible Solute Biosynthesis of Phototrophic Bacteria as Revealed from Genome Analyses.</title>
        <authorList>
            <person name="Imhoff J.F."/>
            <person name="Rahn T."/>
            <person name="Kunzel S."/>
            <person name="Keller A."/>
            <person name="Neulinger S.C."/>
        </authorList>
    </citation>
    <scope>NUCLEOTIDE SEQUENCE [LARGE SCALE GENOMIC DNA]</scope>
    <source>
        <strain evidence="2 3">DSM 9895</strain>
    </source>
</reference>
<feature type="domain" description="DUF3616" evidence="1">
    <location>
        <begin position="43"/>
        <end position="361"/>
    </location>
</feature>
<gene>
    <name evidence="2" type="ORF">CKO28_19840</name>
</gene>
<dbReference type="Proteomes" id="UP001296873">
    <property type="component" value="Unassembled WGS sequence"/>
</dbReference>
<name>A0ABS1DJV4_9PROT</name>
<protein>
    <recommendedName>
        <fullName evidence="1">DUF3616 domain-containing protein</fullName>
    </recommendedName>
</protein>
<evidence type="ECO:0000259" key="1">
    <source>
        <dbReference type="Pfam" id="PF12275"/>
    </source>
</evidence>
<evidence type="ECO:0000313" key="2">
    <source>
        <dbReference type="EMBL" id="MBK1670281.1"/>
    </source>
</evidence>
<dbReference type="EMBL" id="NRRL01000085">
    <property type="protein sequence ID" value="MBK1670281.1"/>
    <property type="molecule type" value="Genomic_DNA"/>
</dbReference>
<organism evidence="2 3">
    <name type="scientific">Rhodovibrio sodomensis</name>
    <dbReference type="NCBI Taxonomy" id="1088"/>
    <lineage>
        <taxon>Bacteria</taxon>
        <taxon>Pseudomonadati</taxon>
        <taxon>Pseudomonadota</taxon>
        <taxon>Alphaproteobacteria</taxon>
        <taxon>Rhodospirillales</taxon>
        <taxon>Rhodovibrionaceae</taxon>
        <taxon>Rhodovibrio</taxon>
    </lineage>
</organism>
<comment type="caution">
    <text evidence="2">The sequence shown here is derived from an EMBL/GenBank/DDBJ whole genome shotgun (WGS) entry which is preliminary data.</text>
</comment>
<proteinExistence type="predicted"/>
<dbReference type="Pfam" id="PF12275">
    <property type="entry name" value="DUF3616"/>
    <property type="match status" value="1"/>
</dbReference>
<accession>A0ABS1DJV4</accession>
<evidence type="ECO:0000313" key="3">
    <source>
        <dbReference type="Proteomes" id="UP001296873"/>
    </source>
</evidence>
<sequence>MTSPHADLNAFLYAPADSPDGRVRVDFRHHEGLPTIDEPMRGDISGMAVRGDHLWLVSDETCSVERLTADGNGDYDHHRSYDLQDIFELPEKTEIDLEGMALDGDWLWLVGSHALKRKKPRPDKDSAAKTIKRLGRIEREANRFFLARVPLQDGPNGPEPALEAEDGRRAGKIRMRKGVNDLAEALADDPHLGASLTMPAKENGLDIEGIAARGDRVFLGLRGPVLRGMAVMLEVSLKDSGDGRLKLRKAFEDHTGNAARVRLHFLDLGGMGIRDLVLHGGRLLMLVGPTMDLDGPVAVVSMADPFGDLHDVTFAQDIAHVLRVPHGAGTDHAEGMGVAADGRLLVAYDSPDSSRLHEDGQAKDLDAFTLV</sequence>
<keyword evidence="3" id="KW-1185">Reference proteome</keyword>
<dbReference type="InterPro" id="IPR022060">
    <property type="entry name" value="DUF3616"/>
</dbReference>